<evidence type="ECO:0000256" key="1">
    <source>
        <dbReference type="ARBA" id="ARBA00023125"/>
    </source>
</evidence>
<feature type="region of interest" description="Disordered" evidence="4">
    <location>
        <begin position="216"/>
        <end position="258"/>
    </location>
</feature>
<dbReference type="RefSeq" id="WP_078486890.1">
    <property type="nucleotide sequence ID" value="NZ_BHXC01000006.1"/>
</dbReference>
<feature type="modified residue" description="4-aspartylphosphate" evidence="2">
    <location>
        <position position="51"/>
    </location>
</feature>
<dbReference type="InterPro" id="IPR001867">
    <property type="entry name" value="OmpR/PhoB-type_DNA-bd"/>
</dbReference>
<evidence type="ECO:0000256" key="3">
    <source>
        <dbReference type="PROSITE-ProRule" id="PRU01091"/>
    </source>
</evidence>
<dbReference type="Gene3D" id="1.10.10.10">
    <property type="entry name" value="Winged helix-like DNA-binding domain superfamily/Winged helix DNA-binding domain"/>
    <property type="match status" value="1"/>
</dbReference>
<dbReference type="InterPro" id="IPR039420">
    <property type="entry name" value="WalR-like"/>
</dbReference>
<protein>
    <submittedName>
        <fullName evidence="7">Transcriptional regulatory protein CutR</fullName>
    </submittedName>
</protein>
<dbReference type="Pfam" id="PF00486">
    <property type="entry name" value="Trans_reg_C"/>
    <property type="match status" value="1"/>
</dbReference>
<dbReference type="Proteomes" id="UP000288351">
    <property type="component" value="Unassembled WGS sequence"/>
</dbReference>
<evidence type="ECO:0000256" key="4">
    <source>
        <dbReference type="SAM" id="MobiDB-lite"/>
    </source>
</evidence>
<gene>
    <name evidence="7" type="primary">cutR_1</name>
    <name evidence="7" type="ORF">SALB_01680</name>
</gene>
<feature type="domain" description="Response regulatory" evidence="5">
    <location>
        <begin position="2"/>
        <end position="115"/>
    </location>
</feature>
<feature type="DNA-binding region" description="OmpR/PhoB-type" evidence="3">
    <location>
        <begin position="123"/>
        <end position="218"/>
    </location>
</feature>
<dbReference type="PANTHER" id="PTHR48111:SF36">
    <property type="entry name" value="TRANSCRIPTIONAL REGULATORY PROTEIN CUTR"/>
    <property type="match status" value="1"/>
</dbReference>
<dbReference type="GO" id="GO:0000976">
    <property type="term" value="F:transcription cis-regulatory region binding"/>
    <property type="evidence" value="ECO:0007669"/>
    <property type="project" value="TreeGrafter"/>
</dbReference>
<evidence type="ECO:0000313" key="7">
    <source>
        <dbReference type="EMBL" id="GCB89007.1"/>
    </source>
</evidence>
<dbReference type="InterPro" id="IPR011006">
    <property type="entry name" value="CheY-like_superfamily"/>
</dbReference>
<dbReference type="SUPFAM" id="SSF52172">
    <property type="entry name" value="CheY-like"/>
    <property type="match status" value="1"/>
</dbReference>
<dbReference type="GO" id="GO:0005829">
    <property type="term" value="C:cytosol"/>
    <property type="evidence" value="ECO:0007669"/>
    <property type="project" value="TreeGrafter"/>
</dbReference>
<dbReference type="EMBL" id="BHXC01000006">
    <property type="protein sequence ID" value="GCB89007.1"/>
    <property type="molecule type" value="Genomic_DNA"/>
</dbReference>
<accession>A0A401QUD9</accession>
<dbReference type="Pfam" id="PF00072">
    <property type="entry name" value="Response_reg"/>
    <property type="match status" value="1"/>
</dbReference>
<evidence type="ECO:0000259" key="5">
    <source>
        <dbReference type="PROSITE" id="PS50110"/>
    </source>
</evidence>
<sequence length="258" mass="28781">MRILFAHNDSVSAQAVASELRRSAMAVDFAHRSDEAERLSICNDYDVVIIDQNLPTIGGYELCRSIAGRQVPPPILLLTANQVEARVQGLRAGADDCLSKPFASIELVARIRALSRRRRTAAPLILRHEGITLDQARREVRIHERLVTLTPKEFAVLRLLMEAKGQPIPHEDLLADIWDTHMNSRTNTVRTTVSRLRHKLGCPEVICVDNGKGYRLGQGMAPTSVTPRVQDRHSRGEPVPPRAARETPTPAERPRPQP</sequence>
<dbReference type="PROSITE" id="PS50110">
    <property type="entry name" value="RESPONSE_REGULATORY"/>
    <property type="match status" value="1"/>
</dbReference>
<evidence type="ECO:0000313" key="8">
    <source>
        <dbReference type="Proteomes" id="UP000288351"/>
    </source>
</evidence>
<dbReference type="InterPro" id="IPR036388">
    <property type="entry name" value="WH-like_DNA-bd_sf"/>
</dbReference>
<dbReference type="GO" id="GO:0032993">
    <property type="term" value="C:protein-DNA complex"/>
    <property type="evidence" value="ECO:0007669"/>
    <property type="project" value="TreeGrafter"/>
</dbReference>
<dbReference type="Gene3D" id="6.10.250.690">
    <property type="match status" value="1"/>
</dbReference>
<dbReference type="SMART" id="SM00862">
    <property type="entry name" value="Trans_reg_C"/>
    <property type="match status" value="1"/>
</dbReference>
<dbReference type="GO" id="GO:0000156">
    <property type="term" value="F:phosphorelay response regulator activity"/>
    <property type="evidence" value="ECO:0007669"/>
    <property type="project" value="TreeGrafter"/>
</dbReference>
<evidence type="ECO:0000256" key="2">
    <source>
        <dbReference type="PROSITE-ProRule" id="PRU00169"/>
    </source>
</evidence>
<feature type="domain" description="OmpR/PhoB-type" evidence="6">
    <location>
        <begin position="123"/>
        <end position="218"/>
    </location>
</feature>
<comment type="caution">
    <text evidence="7">The sequence shown here is derived from an EMBL/GenBank/DDBJ whole genome shotgun (WGS) entry which is preliminary data.</text>
</comment>
<organism evidence="7 8">
    <name type="scientific">Streptomyces noursei</name>
    <name type="common">Streptomyces albulus</name>
    <dbReference type="NCBI Taxonomy" id="1971"/>
    <lineage>
        <taxon>Bacteria</taxon>
        <taxon>Bacillati</taxon>
        <taxon>Actinomycetota</taxon>
        <taxon>Actinomycetes</taxon>
        <taxon>Kitasatosporales</taxon>
        <taxon>Streptomycetaceae</taxon>
        <taxon>Streptomyces</taxon>
    </lineage>
</organism>
<dbReference type="AlphaFoldDB" id="A0A401QUD9"/>
<dbReference type="PANTHER" id="PTHR48111">
    <property type="entry name" value="REGULATOR OF RPOS"/>
    <property type="match status" value="1"/>
</dbReference>
<keyword evidence="2" id="KW-0597">Phosphoprotein</keyword>
<dbReference type="Gene3D" id="3.40.50.2300">
    <property type="match status" value="1"/>
</dbReference>
<name>A0A401QUD9_STRNR</name>
<dbReference type="SMART" id="SM00448">
    <property type="entry name" value="REC"/>
    <property type="match status" value="1"/>
</dbReference>
<keyword evidence="1 3" id="KW-0238">DNA-binding</keyword>
<dbReference type="InterPro" id="IPR001789">
    <property type="entry name" value="Sig_transdc_resp-reg_receiver"/>
</dbReference>
<proteinExistence type="predicted"/>
<dbReference type="CDD" id="cd00383">
    <property type="entry name" value="trans_reg_C"/>
    <property type="match status" value="1"/>
</dbReference>
<dbReference type="GO" id="GO:0006355">
    <property type="term" value="P:regulation of DNA-templated transcription"/>
    <property type="evidence" value="ECO:0007669"/>
    <property type="project" value="InterPro"/>
</dbReference>
<evidence type="ECO:0000259" key="6">
    <source>
        <dbReference type="PROSITE" id="PS51755"/>
    </source>
</evidence>
<reference evidence="7 8" key="1">
    <citation type="journal article" date="2019" name="Microbiol. Resour. Announc.">
        <title>Draft Genome Sequence of the Most Traditional epsilon-Poly-l-Lysine Producer, Streptomyces albulus NBRC14147.</title>
        <authorList>
            <person name="Yamanaka K."/>
            <person name="Hamano Y."/>
        </authorList>
    </citation>
    <scope>NUCLEOTIDE SEQUENCE [LARGE SCALE GENOMIC DNA]</scope>
    <source>
        <strain evidence="7 8">NBRC 14147</strain>
    </source>
</reference>
<dbReference type="PROSITE" id="PS51755">
    <property type="entry name" value="OMPR_PHOB"/>
    <property type="match status" value="1"/>
</dbReference>